<evidence type="ECO:0000256" key="1">
    <source>
        <dbReference type="SAM" id="MobiDB-lite"/>
    </source>
</evidence>
<name>A0A0T5NNE7_9RHOB</name>
<dbReference type="STRING" id="1641875.XM53_21225"/>
<feature type="compositionally biased region" description="Basic and acidic residues" evidence="1">
    <location>
        <begin position="147"/>
        <end position="158"/>
    </location>
</feature>
<dbReference type="Gene3D" id="3.10.129.10">
    <property type="entry name" value="Hotdog Thioesterase"/>
    <property type="match status" value="1"/>
</dbReference>
<feature type="region of interest" description="Disordered" evidence="1">
    <location>
        <begin position="147"/>
        <end position="166"/>
    </location>
</feature>
<dbReference type="PATRIC" id="fig|1641875.4.peg.3322"/>
<proteinExistence type="predicted"/>
<dbReference type="PANTHER" id="PTHR43664:SF1">
    <property type="entry name" value="BETA-METHYLMALYL-COA DEHYDRATASE"/>
    <property type="match status" value="1"/>
</dbReference>
<sequence length="166" mass="18694">MIRHPFGELSLGQTGVSSGRTMTETDVVNFCMLTGNWLELHSNIEHAKEAIYGQRLVQGSLVFSIVNAMIPFDSSVLAAFYGCDKLRFLRPTFINDTFWARAEIVNLKDHDEKHGVVTSKLEGINQRDETVMRCEFSLLIRKTRLDRPGEPPKIRAAHDTTQGESA</sequence>
<comment type="caution">
    <text evidence="3">The sequence shown here is derived from an EMBL/GenBank/DDBJ whole genome shotgun (WGS) entry which is preliminary data.</text>
</comment>
<feature type="domain" description="MaoC-like" evidence="2">
    <location>
        <begin position="18"/>
        <end position="120"/>
    </location>
</feature>
<protein>
    <submittedName>
        <fullName evidence="3">Dehydratase</fullName>
    </submittedName>
</protein>
<dbReference type="PANTHER" id="PTHR43664">
    <property type="entry name" value="MONOAMINE OXIDASE-RELATED"/>
    <property type="match status" value="1"/>
</dbReference>
<dbReference type="Pfam" id="PF01575">
    <property type="entry name" value="MaoC_dehydratas"/>
    <property type="match status" value="1"/>
</dbReference>
<dbReference type="SUPFAM" id="SSF54637">
    <property type="entry name" value="Thioesterase/thiol ester dehydrase-isomerase"/>
    <property type="match status" value="1"/>
</dbReference>
<organism evidence="3 4">
    <name type="scientific">Roseovarius atlanticus</name>
    <dbReference type="NCBI Taxonomy" id="1641875"/>
    <lineage>
        <taxon>Bacteria</taxon>
        <taxon>Pseudomonadati</taxon>
        <taxon>Pseudomonadota</taxon>
        <taxon>Alphaproteobacteria</taxon>
        <taxon>Rhodobacterales</taxon>
        <taxon>Roseobacteraceae</taxon>
        <taxon>Roseovarius</taxon>
    </lineage>
</organism>
<dbReference type="InterPro" id="IPR052342">
    <property type="entry name" value="MCH/BMMD"/>
</dbReference>
<accession>A0A0T5NNE7</accession>
<reference evidence="3 4" key="1">
    <citation type="submission" date="2015-04" db="EMBL/GenBank/DDBJ databases">
        <title>The draft genome sequence of Roseovarius sp.R12b.</title>
        <authorList>
            <person name="Li G."/>
            <person name="Lai Q."/>
            <person name="Shao Z."/>
            <person name="Yan P."/>
        </authorList>
    </citation>
    <scope>NUCLEOTIDE SEQUENCE [LARGE SCALE GENOMIC DNA]</scope>
    <source>
        <strain evidence="3 4">R12B</strain>
    </source>
</reference>
<dbReference type="EMBL" id="LAXJ01000032">
    <property type="protein sequence ID" value="KRS10461.1"/>
    <property type="molecule type" value="Genomic_DNA"/>
</dbReference>
<dbReference type="InterPro" id="IPR002539">
    <property type="entry name" value="MaoC-like_dom"/>
</dbReference>
<gene>
    <name evidence="3" type="ORF">XM53_21225</name>
</gene>
<keyword evidence="4" id="KW-1185">Reference proteome</keyword>
<dbReference type="Proteomes" id="UP000051295">
    <property type="component" value="Unassembled WGS sequence"/>
</dbReference>
<evidence type="ECO:0000313" key="4">
    <source>
        <dbReference type="Proteomes" id="UP000051295"/>
    </source>
</evidence>
<dbReference type="InterPro" id="IPR029069">
    <property type="entry name" value="HotDog_dom_sf"/>
</dbReference>
<dbReference type="AlphaFoldDB" id="A0A0T5NNE7"/>
<evidence type="ECO:0000313" key="3">
    <source>
        <dbReference type="EMBL" id="KRS10461.1"/>
    </source>
</evidence>
<evidence type="ECO:0000259" key="2">
    <source>
        <dbReference type="Pfam" id="PF01575"/>
    </source>
</evidence>